<dbReference type="VEuPathDB" id="FungiDB:GWK60_M04587"/>
<evidence type="ECO:0000259" key="8">
    <source>
        <dbReference type="Pfam" id="PF05131"/>
    </source>
</evidence>
<gene>
    <name evidence="10" type="ORF">AO440_004057</name>
</gene>
<dbReference type="Pfam" id="PF05131">
    <property type="entry name" value="Pep3_Vps18"/>
    <property type="match status" value="1"/>
</dbReference>
<dbReference type="GO" id="GO:0032889">
    <property type="term" value="P:regulation of vacuole fusion, non-autophagic"/>
    <property type="evidence" value="ECO:0007669"/>
    <property type="project" value="EnsemblFungi"/>
</dbReference>
<comment type="similarity">
    <text evidence="1">Belongs to the VPS18 family.</text>
</comment>
<evidence type="ECO:0000256" key="5">
    <source>
        <dbReference type="ARBA" id="ARBA00023136"/>
    </source>
</evidence>
<keyword evidence="2" id="KW-0479">Metal-binding</keyword>
<evidence type="ECO:0000256" key="7">
    <source>
        <dbReference type="PROSITE-ProRule" id="PRU01006"/>
    </source>
</evidence>
<feature type="domain" description="Pep3/Vps18 beta-propeller" evidence="8">
    <location>
        <begin position="1"/>
        <end position="361"/>
    </location>
</feature>
<dbReference type="GO" id="GO:0006895">
    <property type="term" value="P:Golgi to endosome transport"/>
    <property type="evidence" value="ECO:0007669"/>
    <property type="project" value="EnsemblFungi"/>
</dbReference>
<sequence length="959" mass="111232">MEVEIEHVELGFINELNKNICGLQVEGNLMCFALRTGSLFLIDLDTPSNVIRCQIPLVRDGGVNAEKVLKIWLNPSRSLILVKTNFAKYYLCDVDVIVKTNGESMTQNAIASVKQLSKKNCDVRSVAWVRNAKATGMHDKFNLLIGTARGQVYYIEINSKLSEQNATLLYESPDSIDGIYWNDANGDIIIASKNKLIYWDGLQSSSNNNKNDREISPKITLSKKRKSNEVEEYEHMHMEYTNKFAVYKNSFAWVTESGIVFSNVEQVKKSNKKVLGSSKVILNVELPNSKKPIRDIILSDYHILILRESSITIVNQLDNSVIYNQSIWSNDNEHILGFASDVHYKQATFWCFSASNIFEIILKKESNSVWRLLCDQQRYDDALNLQDLSLFEQSSIQYLKGMHLLEENVYSDAAKCFGKSDTVSIPEIALKLLDGDDGMLKIGEQKLNALQFFLSEKLLNYRHKDSLKYTIILDWIMWNYVRLFCLIDEKACSEREPDRLKYWDQRKEEISSSVKKLIDDNINLLERGTFYQLLEKSGRRIELLYLAEKLNDHQYLMNYWIRNENWYESLKVLQKAKDPQLAYKHANILLVNCSQSTINTWMTMENLNPVFLIDAILTYFSIYQKSTKGSKVLQENYALTYLKWYVGNNDVNDKIIYNTIVYMMITTPIIQEGNDAMQTDHNNDNDVIEFMENYSSKSHLEFVLRLSLKFERIKVAIYLLKLSDQYEDAVDLALSNGLVDEAKEIANMESLAKDFTTKRKLWIKIAQVVLSQHLEKPDIKQNIRSIIRESKGTVKINDLLPFFNEFTTVANLKDELVRSLEEHNHEIITIRDKIKHSLELKKDIIHETEKFKERYRILEPGKSCDQCQKMLQTRKFLVFPCGHCFHTDCLIRAILSSNDYNLKGKIENFQKRLNKDRKSVNPKELEELMATKCCLCSDIAINKIDEATIDDKERSQWVI</sequence>
<dbReference type="GO" id="GO:0030674">
    <property type="term" value="F:protein-macromolecule adaptor activity"/>
    <property type="evidence" value="ECO:0007669"/>
    <property type="project" value="EnsemblFungi"/>
</dbReference>
<dbReference type="GO" id="GO:0030897">
    <property type="term" value="C:HOPS complex"/>
    <property type="evidence" value="ECO:0007669"/>
    <property type="project" value="EnsemblFungi"/>
</dbReference>
<dbReference type="GO" id="GO:0045324">
    <property type="term" value="P:late endosome to vacuole transport"/>
    <property type="evidence" value="ECO:0007669"/>
    <property type="project" value="EnsemblFungi"/>
</dbReference>
<dbReference type="GO" id="GO:0035542">
    <property type="term" value="P:regulation of SNARE complex assembly"/>
    <property type="evidence" value="ECO:0007669"/>
    <property type="project" value="EnsemblFungi"/>
</dbReference>
<dbReference type="CDD" id="cd16462">
    <property type="entry name" value="RING-H2_Pep3p-like"/>
    <property type="match status" value="1"/>
</dbReference>
<dbReference type="GO" id="GO:0033263">
    <property type="term" value="C:CORVET complex"/>
    <property type="evidence" value="ECO:0007669"/>
    <property type="project" value="EnsemblFungi"/>
</dbReference>
<dbReference type="InterPro" id="IPR007810">
    <property type="entry name" value="Pep3/Vps18_beta-prop"/>
</dbReference>
<dbReference type="InterPro" id="IPR036322">
    <property type="entry name" value="WD40_repeat_dom_sf"/>
</dbReference>
<feature type="repeat" description="CHCR" evidence="7">
    <location>
        <begin position="604"/>
        <end position="778"/>
    </location>
</feature>
<dbReference type="EMBL" id="LLZZ01000106">
    <property type="protein sequence ID" value="KTB08129.1"/>
    <property type="molecule type" value="Genomic_DNA"/>
</dbReference>
<dbReference type="PANTHER" id="PTHR23323">
    <property type="entry name" value="VACUOLAR PROTEIN SORTING-ASSOCIATED PROTEIN"/>
    <property type="match status" value="1"/>
</dbReference>
<dbReference type="Pfam" id="PF26148">
    <property type="entry name" value="VPS18_RING_C"/>
    <property type="match status" value="1"/>
</dbReference>
<dbReference type="SUPFAM" id="SSF50978">
    <property type="entry name" value="WD40 repeat-like"/>
    <property type="match status" value="1"/>
</dbReference>
<protein>
    <submittedName>
        <fullName evidence="10">Vacuolar membrane protein PEP3</fullName>
    </submittedName>
</protein>
<evidence type="ECO:0000256" key="4">
    <source>
        <dbReference type="ARBA" id="ARBA00022833"/>
    </source>
</evidence>
<dbReference type="VEuPathDB" id="FungiDB:CAGL0M04653g"/>
<organism evidence="10 11">
    <name type="scientific">Candida glabrata</name>
    <name type="common">Yeast</name>
    <name type="synonym">Torulopsis glabrata</name>
    <dbReference type="NCBI Taxonomy" id="5478"/>
    <lineage>
        <taxon>Eukaryota</taxon>
        <taxon>Fungi</taxon>
        <taxon>Dikarya</taxon>
        <taxon>Ascomycota</taxon>
        <taxon>Saccharomycotina</taxon>
        <taxon>Saccharomycetes</taxon>
        <taxon>Saccharomycetales</taxon>
        <taxon>Saccharomycetaceae</taxon>
        <taxon>Nakaseomyces</taxon>
    </lineage>
</organism>
<evidence type="ECO:0000313" key="10">
    <source>
        <dbReference type="EMBL" id="KTB08129.1"/>
    </source>
</evidence>
<evidence type="ECO:0000256" key="3">
    <source>
        <dbReference type="ARBA" id="ARBA00022771"/>
    </source>
</evidence>
<dbReference type="PROSITE" id="PS50236">
    <property type="entry name" value="CHCR"/>
    <property type="match status" value="1"/>
</dbReference>
<proteinExistence type="inferred from homology"/>
<evidence type="ECO:0000259" key="9">
    <source>
        <dbReference type="Pfam" id="PF26148"/>
    </source>
</evidence>
<dbReference type="Proteomes" id="UP000054886">
    <property type="component" value="Unassembled WGS sequence"/>
</dbReference>
<name>A0A0W0DT95_CANGB</name>
<dbReference type="VEuPathDB" id="FungiDB:B1J91_M04653g"/>
<reference evidence="10 11" key="1">
    <citation type="submission" date="2015-10" db="EMBL/GenBank/DDBJ databases">
        <title>Draft genomes sequences of Candida glabrata isolates 1A, 1B, 2A, 2B, 3A and 3B.</title>
        <authorList>
            <person name="Haavelsrud O.E."/>
            <person name="Gaustad P."/>
        </authorList>
    </citation>
    <scope>NUCLEOTIDE SEQUENCE [LARGE SCALE GENOMIC DNA]</scope>
    <source>
        <strain evidence="10">910700640</strain>
    </source>
</reference>
<dbReference type="SUPFAM" id="SSF57850">
    <property type="entry name" value="RING/U-box"/>
    <property type="match status" value="1"/>
</dbReference>
<dbReference type="GO" id="GO:0006904">
    <property type="term" value="P:vesicle docking involved in exocytosis"/>
    <property type="evidence" value="ECO:0007669"/>
    <property type="project" value="EnsemblFungi"/>
</dbReference>
<accession>A0A0W0DT95</accession>
<dbReference type="GO" id="GO:0099022">
    <property type="term" value="P:vesicle tethering"/>
    <property type="evidence" value="ECO:0007669"/>
    <property type="project" value="EnsemblFungi"/>
</dbReference>
<comment type="subcellular location">
    <subcellularLocation>
        <location evidence="6">Endomembrane system</location>
        <topology evidence="6">Peripheral membrane protein</topology>
        <orientation evidence="6">Cytoplasmic side</orientation>
    </subcellularLocation>
</comment>
<dbReference type="GO" id="GO:0008270">
    <property type="term" value="F:zinc ion binding"/>
    <property type="evidence" value="ECO:0007669"/>
    <property type="project" value="UniProtKB-KW"/>
</dbReference>
<dbReference type="GO" id="GO:0006886">
    <property type="term" value="P:intracellular protein transport"/>
    <property type="evidence" value="ECO:0007669"/>
    <property type="project" value="UniProtKB-UniRule"/>
</dbReference>
<evidence type="ECO:0000256" key="6">
    <source>
        <dbReference type="ARBA" id="ARBA00029433"/>
    </source>
</evidence>
<dbReference type="VEuPathDB" id="FungiDB:GVI51_M04587"/>
<dbReference type="PANTHER" id="PTHR23323:SF26">
    <property type="entry name" value="VACUOLAR PROTEIN SORTING-ASSOCIATED PROTEIN 18 HOMOLOG"/>
    <property type="match status" value="1"/>
</dbReference>
<evidence type="ECO:0000313" key="11">
    <source>
        <dbReference type="Proteomes" id="UP000054886"/>
    </source>
</evidence>
<dbReference type="InterPro" id="IPR058919">
    <property type="entry name" value="Pep3/Vps18_RING_C"/>
</dbReference>
<dbReference type="AlphaFoldDB" id="A0A0W0DT95"/>
<dbReference type="GO" id="GO:0000329">
    <property type="term" value="C:fungal-type vacuole membrane"/>
    <property type="evidence" value="ECO:0007669"/>
    <property type="project" value="EnsemblFungi"/>
</dbReference>
<dbReference type="GO" id="GO:0035091">
    <property type="term" value="F:phosphatidylinositol binding"/>
    <property type="evidence" value="ECO:0007669"/>
    <property type="project" value="EnsemblFungi"/>
</dbReference>
<dbReference type="GO" id="GO:0031901">
    <property type="term" value="C:early endosome membrane"/>
    <property type="evidence" value="ECO:0007669"/>
    <property type="project" value="EnsemblFungi"/>
</dbReference>
<feature type="domain" description="Pep3/Vps18 RING C-terminal" evidence="9">
    <location>
        <begin position="859"/>
        <end position="942"/>
    </location>
</feature>
<dbReference type="GO" id="GO:0042144">
    <property type="term" value="P:vacuole fusion, non-autophagic"/>
    <property type="evidence" value="ECO:0007669"/>
    <property type="project" value="EnsemblFungi"/>
</dbReference>
<dbReference type="InterPro" id="IPR000547">
    <property type="entry name" value="Clathrin_H-chain/VPS_repeat"/>
</dbReference>
<evidence type="ECO:0000256" key="1">
    <source>
        <dbReference type="ARBA" id="ARBA00010454"/>
    </source>
</evidence>
<dbReference type="GO" id="GO:0007032">
    <property type="term" value="P:endosome organization"/>
    <property type="evidence" value="ECO:0007669"/>
    <property type="project" value="TreeGrafter"/>
</dbReference>
<comment type="caution">
    <text evidence="10">The sequence shown here is derived from an EMBL/GenBank/DDBJ whole genome shotgun (WGS) entry which is preliminary data.</text>
</comment>
<dbReference type="GO" id="GO:0005829">
    <property type="term" value="C:cytosol"/>
    <property type="evidence" value="ECO:0007669"/>
    <property type="project" value="GOC"/>
</dbReference>
<evidence type="ECO:0000256" key="2">
    <source>
        <dbReference type="ARBA" id="ARBA00022723"/>
    </source>
</evidence>
<keyword evidence="5" id="KW-0472">Membrane</keyword>
<keyword evidence="3" id="KW-0863">Zinc-finger</keyword>
<keyword evidence="4" id="KW-0862">Zinc</keyword>